<accession>A0A2U2MQV2</accession>
<protein>
    <submittedName>
        <fullName evidence="1">DUF4391 domain-containing protein</fullName>
    </submittedName>
</protein>
<dbReference type="Pfam" id="PF14335">
    <property type="entry name" value="DUF4391"/>
    <property type="match status" value="1"/>
</dbReference>
<reference evidence="1 2" key="1">
    <citation type="journal article" date="2018" name="Int. J. Syst. Evol. Microbiol.">
        <title>Bifidobacterium catulorum sp. nov., a novel taxon from the faeces of the baby common marmoset (Callithrix jacchus).</title>
        <authorList>
            <person name="Modesto M."/>
            <person name="Michelini S."/>
            <person name="Oki K."/>
            <person name="Biavati B."/>
            <person name="Watanabe K."/>
            <person name="Mattarelli P."/>
        </authorList>
    </citation>
    <scope>NUCLEOTIDE SEQUENCE [LARGE SCALE GENOMIC DNA]</scope>
    <source>
        <strain evidence="1 2">MRM 8.19</strain>
    </source>
</reference>
<dbReference type="OrthoDB" id="3237262at2"/>
<sequence>MMTIASCGTVSAHTLGLSAKTAIPASKGELPKQVFYAKATISSRLKKHFTDQVESITMLGLLRSTNTGLAEGARCREILVLGIRITGNTPEDVLSFIASRRASGIIFVIVRDADAAEDGTAAAVRQECALAVCRKAPGRIGHIAESKTYVGPWKPAGEARLALRGTTLDEAWDSFCAQAILGDDDGTDLDARIRRRDDIASLRAQIAKLERDHGRARQPAQRNEIYAKLHKARKQLDDLMA</sequence>
<name>A0A2U2MQV2_9BIFI</name>
<dbReference type="AlphaFoldDB" id="A0A2U2MQV2"/>
<comment type="caution">
    <text evidence="1">The sequence shown here is derived from an EMBL/GenBank/DDBJ whole genome shotgun (WGS) entry which is preliminary data.</text>
</comment>
<organism evidence="1 2">
    <name type="scientific">Bifidobacterium catulorum</name>
    <dbReference type="NCBI Taxonomy" id="1630173"/>
    <lineage>
        <taxon>Bacteria</taxon>
        <taxon>Bacillati</taxon>
        <taxon>Actinomycetota</taxon>
        <taxon>Actinomycetes</taxon>
        <taxon>Bifidobacteriales</taxon>
        <taxon>Bifidobacteriaceae</taxon>
        <taxon>Bifidobacterium</taxon>
    </lineage>
</organism>
<dbReference type="EMBL" id="QFFN01000030">
    <property type="protein sequence ID" value="PWG59220.1"/>
    <property type="molecule type" value="Genomic_DNA"/>
</dbReference>
<evidence type="ECO:0000313" key="2">
    <source>
        <dbReference type="Proteomes" id="UP000245753"/>
    </source>
</evidence>
<keyword evidence="2" id="KW-1185">Reference proteome</keyword>
<dbReference type="InterPro" id="IPR025503">
    <property type="entry name" value="DUF4391"/>
</dbReference>
<proteinExistence type="predicted"/>
<gene>
    <name evidence="1" type="ORF">DF200_08700</name>
</gene>
<dbReference type="Proteomes" id="UP000245753">
    <property type="component" value="Unassembled WGS sequence"/>
</dbReference>
<evidence type="ECO:0000313" key="1">
    <source>
        <dbReference type="EMBL" id="PWG59220.1"/>
    </source>
</evidence>